<feature type="compositionally biased region" description="Acidic residues" evidence="1">
    <location>
        <begin position="130"/>
        <end position="143"/>
    </location>
</feature>
<proteinExistence type="predicted"/>
<evidence type="ECO:0000256" key="1">
    <source>
        <dbReference type="SAM" id="MobiDB-lite"/>
    </source>
</evidence>
<dbReference type="PANTHER" id="PTHR46791">
    <property type="entry name" value="EXPRESSED PROTEIN"/>
    <property type="match status" value="1"/>
</dbReference>
<dbReference type="EMBL" id="ML179091">
    <property type="protein sequence ID" value="THV01311.1"/>
    <property type="molecule type" value="Genomic_DNA"/>
</dbReference>
<dbReference type="PANTHER" id="PTHR46791:SF5">
    <property type="entry name" value="CLR5 DOMAIN-CONTAINING PROTEIN-RELATED"/>
    <property type="match status" value="1"/>
</dbReference>
<dbReference type="AlphaFoldDB" id="A0A4S8MFR5"/>
<evidence type="ECO:0000313" key="3">
    <source>
        <dbReference type="EMBL" id="THV01311.1"/>
    </source>
</evidence>
<feature type="non-terminal residue" evidence="3">
    <location>
        <position position="1"/>
    </location>
</feature>
<name>A0A4S8MFR5_DENBC</name>
<evidence type="ECO:0000259" key="2">
    <source>
        <dbReference type="Pfam" id="PF24764"/>
    </source>
</evidence>
<dbReference type="OrthoDB" id="3013454at2759"/>
<gene>
    <name evidence="3" type="ORF">K435DRAFT_655548</name>
</gene>
<protein>
    <recommendedName>
        <fullName evidence="2">Integrase core domain-containing protein</fullName>
    </recommendedName>
</protein>
<dbReference type="Proteomes" id="UP000297245">
    <property type="component" value="Unassembled WGS sequence"/>
</dbReference>
<dbReference type="InterPro" id="IPR058913">
    <property type="entry name" value="Integrase_dom_put"/>
</dbReference>
<keyword evidence="4" id="KW-1185">Reference proteome</keyword>
<accession>A0A4S8MFR5</accession>
<feature type="domain" description="Integrase core" evidence="2">
    <location>
        <begin position="2"/>
        <end position="91"/>
    </location>
</feature>
<reference evidence="3 4" key="1">
    <citation type="journal article" date="2019" name="Nat. Ecol. Evol.">
        <title>Megaphylogeny resolves global patterns of mushroom evolution.</title>
        <authorList>
            <person name="Varga T."/>
            <person name="Krizsan K."/>
            <person name="Foldi C."/>
            <person name="Dima B."/>
            <person name="Sanchez-Garcia M."/>
            <person name="Sanchez-Ramirez S."/>
            <person name="Szollosi G.J."/>
            <person name="Szarkandi J.G."/>
            <person name="Papp V."/>
            <person name="Albert L."/>
            <person name="Andreopoulos W."/>
            <person name="Angelini C."/>
            <person name="Antonin V."/>
            <person name="Barry K.W."/>
            <person name="Bougher N.L."/>
            <person name="Buchanan P."/>
            <person name="Buyck B."/>
            <person name="Bense V."/>
            <person name="Catcheside P."/>
            <person name="Chovatia M."/>
            <person name="Cooper J."/>
            <person name="Damon W."/>
            <person name="Desjardin D."/>
            <person name="Finy P."/>
            <person name="Geml J."/>
            <person name="Haridas S."/>
            <person name="Hughes K."/>
            <person name="Justo A."/>
            <person name="Karasinski D."/>
            <person name="Kautmanova I."/>
            <person name="Kiss B."/>
            <person name="Kocsube S."/>
            <person name="Kotiranta H."/>
            <person name="LaButti K.M."/>
            <person name="Lechner B.E."/>
            <person name="Liimatainen K."/>
            <person name="Lipzen A."/>
            <person name="Lukacs Z."/>
            <person name="Mihaltcheva S."/>
            <person name="Morgado L.N."/>
            <person name="Niskanen T."/>
            <person name="Noordeloos M.E."/>
            <person name="Ohm R.A."/>
            <person name="Ortiz-Santana B."/>
            <person name="Ovrebo C."/>
            <person name="Racz N."/>
            <person name="Riley R."/>
            <person name="Savchenko A."/>
            <person name="Shiryaev A."/>
            <person name="Soop K."/>
            <person name="Spirin V."/>
            <person name="Szebenyi C."/>
            <person name="Tomsovsky M."/>
            <person name="Tulloss R.E."/>
            <person name="Uehling J."/>
            <person name="Grigoriev I.V."/>
            <person name="Vagvolgyi C."/>
            <person name="Papp T."/>
            <person name="Martin F.M."/>
            <person name="Miettinen O."/>
            <person name="Hibbett D.S."/>
            <person name="Nagy L.G."/>
        </authorList>
    </citation>
    <scope>NUCLEOTIDE SEQUENCE [LARGE SCALE GENOMIC DNA]</scope>
    <source>
        <strain evidence="3 4">CBS 962.96</strain>
    </source>
</reference>
<organism evidence="3 4">
    <name type="scientific">Dendrothele bispora (strain CBS 962.96)</name>
    <dbReference type="NCBI Taxonomy" id="1314807"/>
    <lineage>
        <taxon>Eukaryota</taxon>
        <taxon>Fungi</taxon>
        <taxon>Dikarya</taxon>
        <taxon>Basidiomycota</taxon>
        <taxon>Agaricomycotina</taxon>
        <taxon>Agaricomycetes</taxon>
        <taxon>Agaricomycetidae</taxon>
        <taxon>Agaricales</taxon>
        <taxon>Agaricales incertae sedis</taxon>
        <taxon>Dendrothele</taxon>
    </lineage>
</organism>
<dbReference type="Pfam" id="PF24764">
    <property type="entry name" value="rva_4"/>
    <property type="match status" value="1"/>
</dbReference>
<feature type="region of interest" description="Disordered" evidence="1">
    <location>
        <begin position="118"/>
        <end position="166"/>
    </location>
</feature>
<evidence type="ECO:0000313" key="4">
    <source>
        <dbReference type="Proteomes" id="UP000297245"/>
    </source>
</evidence>
<sequence>SSTHNTRIERLWVEVGTQFVRAWKGFFLRLEHQHCLNRENPHHLWLLHFLFLESINQDCREFQKDWNAHPISGVGHDRSPNDLYFLGKLQHGAYKDDYRDVHPDALAEHYGVHGNRLQRQAHQTGAGHPEDEEDSESGDETEWEGIVGSDSDESEMDVDNDGATDTPRAFSPFTEDHHKFTVFVEALQSLRSQNQIPEGYGVCPEEWDNGEYPAFEVIRTGRHSTKELTVALPDEIWRPRAELWVQGLYLIEKLSYV</sequence>
<feature type="compositionally biased region" description="Acidic residues" evidence="1">
    <location>
        <begin position="150"/>
        <end position="162"/>
    </location>
</feature>